<feature type="domain" description="Ig-like" evidence="2">
    <location>
        <begin position="145"/>
        <end position="245"/>
    </location>
</feature>
<dbReference type="PANTHER" id="PTHR21261:SF15">
    <property type="entry name" value="BEATEN PATH IIIA, ISOFORM D-RELATED"/>
    <property type="match status" value="1"/>
</dbReference>
<sequence>MMNIVVLGKYCALVLLVGISLNRACVQGLRLVRVDLPSGVILGDSARLNCSFDLENDQLYSVKWYKGNREFFRYIPSDTPPSQTYYLPGVHVDKKQSNMNVLVLAKTDISSEDRYKCEVSADAPSFQTIRAEKDLKIYVLPKKGPEIVGVRPQYDVGDVVNVTCHAGPSRPAGVVEWLINGDHPSEEDDAAQVTYPVAREHGLMKSKLGLTFRVARRHFDHNGVMKLKCMVTVSETFSQSSEKIVIGTDTKSYREEVPDDGPVIYGGQTHYHVGDTMNVTCIYARQGKPVSMTWLLNDEEVHHKYLVHYQPEKDELGRYRTALGLRFTVRSAHFRHDQLQLKCIVEVEGPERPHAVHHSAIPGVIHPIDFQGHRPHGSQNGHGQRNVNNGHHQITPPLSVFDHNNLSQQYSANCATTMAWNLPFLYNSFVAVCVAMQAVLHLLLGSYV</sequence>
<dbReference type="GeneID" id="111251597"/>
<protein>
    <recommendedName>
        <fullName evidence="2">Ig-like domain-containing protein</fullName>
    </recommendedName>
</protein>
<dbReference type="AlphaFoldDB" id="A0A7M7KC64"/>
<dbReference type="FunFam" id="2.60.40.10:FF:000437">
    <property type="entry name" value="Beat-IIIc, isoform A"/>
    <property type="match status" value="1"/>
</dbReference>
<dbReference type="SUPFAM" id="SSF48726">
    <property type="entry name" value="Immunoglobulin"/>
    <property type="match status" value="1"/>
</dbReference>
<evidence type="ECO:0000313" key="4">
    <source>
        <dbReference type="Proteomes" id="UP000594260"/>
    </source>
</evidence>
<keyword evidence="4" id="KW-1185">Reference proteome</keyword>
<dbReference type="FunCoup" id="A0A7M7KC64">
    <property type="interactions" value="30"/>
</dbReference>
<dbReference type="Gene3D" id="2.60.40.10">
    <property type="entry name" value="Immunoglobulins"/>
    <property type="match status" value="2"/>
</dbReference>
<evidence type="ECO:0000256" key="1">
    <source>
        <dbReference type="SAM" id="SignalP"/>
    </source>
</evidence>
<evidence type="ECO:0000259" key="2">
    <source>
        <dbReference type="PROSITE" id="PS50835"/>
    </source>
</evidence>
<dbReference type="InterPro" id="IPR036179">
    <property type="entry name" value="Ig-like_dom_sf"/>
</dbReference>
<dbReference type="PROSITE" id="PS50835">
    <property type="entry name" value="IG_LIKE"/>
    <property type="match status" value="2"/>
</dbReference>
<dbReference type="InterPro" id="IPR013783">
    <property type="entry name" value="Ig-like_fold"/>
</dbReference>
<dbReference type="InParanoid" id="A0A7M7KC64"/>
<evidence type="ECO:0000313" key="3">
    <source>
        <dbReference type="EnsemblMetazoa" id="XP_022664020"/>
    </source>
</evidence>
<organism evidence="3 4">
    <name type="scientific">Varroa destructor</name>
    <name type="common">Honeybee mite</name>
    <dbReference type="NCBI Taxonomy" id="109461"/>
    <lineage>
        <taxon>Eukaryota</taxon>
        <taxon>Metazoa</taxon>
        <taxon>Ecdysozoa</taxon>
        <taxon>Arthropoda</taxon>
        <taxon>Chelicerata</taxon>
        <taxon>Arachnida</taxon>
        <taxon>Acari</taxon>
        <taxon>Parasitiformes</taxon>
        <taxon>Mesostigmata</taxon>
        <taxon>Gamasina</taxon>
        <taxon>Dermanyssoidea</taxon>
        <taxon>Varroidae</taxon>
        <taxon>Varroa</taxon>
    </lineage>
</organism>
<dbReference type="PANTHER" id="PTHR21261">
    <property type="entry name" value="BEAT PROTEIN"/>
    <property type="match status" value="1"/>
</dbReference>
<feature type="chain" id="PRO_5029573029" description="Ig-like domain-containing protein" evidence="1">
    <location>
        <begin position="29"/>
        <end position="448"/>
    </location>
</feature>
<dbReference type="OrthoDB" id="6492326at2759"/>
<keyword evidence="1" id="KW-0732">Signal</keyword>
<reference evidence="3" key="1">
    <citation type="submission" date="2021-01" db="UniProtKB">
        <authorList>
            <consortium name="EnsemblMetazoa"/>
        </authorList>
    </citation>
    <scope>IDENTIFICATION</scope>
</reference>
<dbReference type="Proteomes" id="UP000594260">
    <property type="component" value="Unplaced"/>
</dbReference>
<dbReference type="EnsemblMetazoa" id="XM_022808285">
    <property type="protein sequence ID" value="XP_022664020"/>
    <property type="gene ID" value="LOC111251597"/>
</dbReference>
<dbReference type="RefSeq" id="XP_022664020.1">
    <property type="nucleotide sequence ID" value="XM_022808285.1"/>
</dbReference>
<feature type="signal peptide" evidence="1">
    <location>
        <begin position="1"/>
        <end position="28"/>
    </location>
</feature>
<name>A0A7M7KC64_VARDE</name>
<proteinExistence type="predicted"/>
<dbReference type="KEGG" id="vde:111251597"/>
<dbReference type="OMA" id="CECLRLV"/>
<feature type="domain" description="Ig-like" evidence="2">
    <location>
        <begin position="43"/>
        <end position="136"/>
    </location>
</feature>
<dbReference type="InterPro" id="IPR007110">
    <property type="entry name" value="Ig-like_dom"/>
</dbReference>
<accession>A0A7M7KC64</accession>